<feature type="domain" description="Transposase IS204/IS1001/IS1096/IS1165 DDE" evidence="1">
    <location>
        <begin position="56"/>
        <end position="321"/>
    </location>
</feature>
<protein>
    <recommendedName>
        <fullName evidence="1">Transposase IS204/IS1001/IS1096/IS1165 DDE domain-containing protein</fullName>
    </recommendedName>
</protein>
<accession>A0A0H5Q188</accession>
<reference evidence="2" key="1">
    <citation type="submission" date="2015-06" db="EMBL/GenBank/DDBJ databases">
        <authorList>
            <person name="Joergensen T."/>
        </authorList>
    </citation>
    <scope>NUCLEOTIDE SEQUENCE</scope>
    <source>
        <strain evidence="2">RGRH0758</strain>
    </source>
</reference>
<dbReference type="EMBL" id="LN853367">
    <property type="protein sequence ID" value="CRY95736.1"/>
    <property type="molecule type" value="Genomic_DNA"/>
</dbReference>
<reference evidence="2" key="2">
    <citation type="submission" date="2015-07" db="EMBL/GenBank/DDBJ databases">
        <title>Plasmids, circular viruses and viroids from rat gut.</title>
        <authorList>
            <person name="Jorgensen T.J."/>
            <person name="Hansen M.A."/>
            <person name="Xu Z."/>
            <person name="Tabak M.A."/>
            <person name="Sorensen S.J."/>
            <person name="Hansen L.H."/>
        </authorList>
    </citation>
    <scope>NUCLEOTIDE SEQUENCE</scope>
    <source>
        <strain evidence="2">RGRH0758</strain>
    </source>
</reference>
<dbReference type="AlphaFoldDB" id="A0A0H5Q188"/>
<dbReference type="InterPro" id="IPR047951">
    <property type="entry name" value="Transpos_ISL3"/>
</dbReference>
<dbReference type="Pfam" id="PF01610">
    <property type="entry name" value="DDE_Tnp_ISL3"/>
    <property type="match status" value="1"/>
</dbReference>
<proteinExistence type="predicted"/>
<evidence type="ECO:0000259" key="1">
    <source>
        <dbReference type="Pfam" id="PF01610"/>
    </source>
</evidence>
<organism evidence="2">
    <name type="scientific">uncultured prokaryote</name>
    <dbReference type="NCBI Taxonomy" id="198431"/>
    <lineage>
        <taxon>unclassified sequences</taxon>
        <taxon>environmental samples</taxon>
    </lineage>
</organism>
<dbReference type="PANTHER" id="PTHR33498:SF1">
    <property type="entry name" value="TRANSPOSASE FOR INSERTION SEQUENCE ELEMENT IS1557"/>
    <property type="match status" value="1"/>
</dbReference>
<dbReference type="PANTHER" id="PTHR33498">
    <property type="entry name" value="TRANSPOSASE FOR INSERTION SEQUENCE ELEMENT IS1557"/>
    <property type="match status" value="1"/>
</dbReference>
<dbReference type="InterPro" id="IPR002560">
    <property type="entry name" value="Transposase_DDE"/>
</dbReference>
<evidence type="ECO:0000313" key="2">
    <source>
        <dbReference type="EMBL" id="CRY95736.1"/>
    </source>
</evidence>
<name>A0A0H5Q188_9ZZZZ</name>
<sequence length="327" mass="37490">METIPTTSRSLDRFYHINGDTFEKQYKEILSGYREWPELSHAEDWLVFPENMGESICIDETAPSKGELYTIVSNRASRGGKGTIIAIVKGVAADTVTEALKRIDEEKRLMVKEVTLDMSNSMRLIAQRCFPNAMRTIDRFHVQKLACDALQEMRVAHRWDAIQEDTDAREEARCSGEAYNPIVLANGDSHKQLLARSRYLLFKSADKWTDSQKQRAELLFEACPDLKEAYSLTHSLRMIFSRNTAKDAARLSLARWYNKVDGSGFKSFNVIAGTLYEHYDEVLNFFVNRATNAFAESFNAKIKAFRASLRGVSDIRFFLFRLTRLYA</sequence>